<dbReference type="Proteomes" id="UP000035642">
    <property type="component" value="Unassembled WGS sequence"/>
</dbReference>
<keyword evidence="1" id="KW-0812">Transmembrane</keyword>
<keyword evidence="1" id="KW-1133">Transmembrane helix</keyword>
<dbReference type="AlphaFoldDB" id="A0A0K0DAE3"/>
<name>A0A0K0DAE3_ANGCA</name>
<dbReference type="WBParaSite" id="ACAC_0000722601-mRNA-1">
    <property type="protein sequence ID" value="ACAC_0000722601-mRNA-1"/>
    <property type="gene ID" value="ACAC_0000722601"/>
</dbReference>
<evidence type="ECO:0000256" key="1">
    <source>
        <dbReference type="SAM" id="Phobius"/>
    </source>
</evidence>
<evidence type="ECO:0000313" key="3">
    <source>
        <dbReference type="WBParaSite" id="ACAC_0000722601-mRNA-1"/>
    </source>
</evidence>
<accession>A0A0K0DAE3</accession>
<keyword evidence="2" id="KW-1185">Reference proteome</keyword>
<reference evidence="3" key="2">
    <citation type="submission" date="2017-02" db="UniProtKB">
        <authorList>
            <consortium name="WormBaseParasite"/>
        </authorList>
    </citation>
    <scope>IDENTIFICATION</scope>
</reference>
<keyword evidence="1" id="KW-0472">Membrane</keyword>
<organism evidence="2 3">
    <name type="scientific">Angiostrongylus cantonensis</name>
    <name type="common">Rat lungworm</name>
    <dbReference type="NCBI Taxonomy" id="6313"/>
    <lineage>
        <taxon>Eukaryota</taxon>
        <taxon>Metazoa</taxon>
        <taxon>Ecdysozoa</taxon>
        <taxon>Nematoda</taxon>
        <taxon>Chromadorea</taxon>
        <taxon>Rhabditida</taxon>
        <taxon>Rhabditina</taxon>
        <taxon>Rhabditomorpha</taxon>
        <taxon>Strongyloidea</taxon>
        <taxon>Metastrongylidae</taxon>
        <taxon>Angiostrongylus</taxon>
    </lineage>
</organism>
<reference evidence="2" key="1">
    <citation type="submission" date="2012-09" db="EMBL/GenBank/DDBJ databases">
        <authorList>
            <person name="Martin A.A."/>
        </authorList>
    </citation>
    <scope>NUCLEOTIDE SEQUENCE</scope>
</reference>
<protein>
    <submittedName>
        <fullName evidence="3">Transmembrane protein</fullName>
    </submittedName>
</protein>
<feature type="transmembrane region" description="Helical" evidence="1">
    <location>
        <begin position="78"/>
        <end position="103"/>
    </location>
</feature>
<evidence type="ECO:0000313" key="2">
    <source>
        <dbReference type="Proteomes" id="UP000035642"/>
    </source>
</evidence>
<sequence length="110" mass="12469">MTYLPIRRPKRFLINVSHGMCASAHCPCQHDLFFWDLNSLPPYELLAAFHLLPRQLKSLECCASLAVDNFLASPFMSVLLFIIQQLFLVVVAFCCFSGIANIIPPFYGNM</sequence>
<proteinExistence type="predicted"/>